<dbReference type="GO" id="GO:0003677">
    <property type="term" value="F:DNA binding"/>
    <property type="evidence" value="ECO:0007669"/>
    <property type="project" value="InterPro"/>
</dbReference>
<reference evidence="1" key="1">
    <citation type="submission" date="2019-01" db="EMBL/GenBank/DDBJ databases">
        <title>Genomic signatures and co-occurrence patterns of the ultra-small Saccharimodia (Patescibacteria phylum) suggest a symbiotic lifestyle.</title>
        <authorList>
            <person name="Lemos L."/>
            <person name="Medeiros J."/>
            <person name="Andreote F."/>
            <person name="Fernandes G."/>
            <person name="Varani A."/>
            <person name="Oliveira G."/>
            <person name="Pylro V."/>
        </authorList>
    </citation>
    <scope>NUCLEOTIDE SEQUENCE [LARGE SCALE GENOMIC DNA]</scope>
    <source>
        <strain evidence="1">AMD02</strain>
    </source>
</reference>
<evidence type="ECO:0000313" key="2">
    <source>
        <dbReference type="Proteomes" id="UP000289257"/>
    </source>
</evidence>
<name>A0A4Q0AJ96_9BACT</name>
<protein>
    <submittedName>
        <fullName evidence="1">Recombinase family protein</fullName>
    </submittedName>
</protein>
<dbReference type="AlphaFoldDB" id="A0A4Q0AJ96"/>
<keyword evidence="2" id="KW-1185">Reference proteome</keyword>
<organism evidence="1 2">
    <name type="scientific">Candidatus Microsaccharimonas sossegonensis</name>
    <dbReference type="NCBI Taxonomy" id="2506948"/>
    <lineage>
        <taxon>Bacteria</taxon>
        <taxon>Candidatus Saccharimonadota</taxon>
        <taxon>Candidatus Saccharimonadia</taxon>
        <taxon>Candidatus Saccharimonadales</taxon>
        <taxon>Candidatus Saccharimonadaceae</taxon>
        <taxon>Candidatus Microsaccharimonas</taxon>
    </lineage>
</organism>
<accession>A0A4Q0AJ96</accession>
<comment type="caution">
    <text evidence="1">The sequence shown here is derived from an EMBL/GenBank/DDBJ whole genome shotgun (WGS) entry which is preliminary data.</text>
</comment>
<evidence type="ECO:0000313" key="1">
    <source>
        <dbReference type="EMBL" id="RWZ78748.1"/>
    </source>
</evidence>
<dbReference type="Gene3D" id="3.40.50.1390">
    <property type="entry name" value="Resolvase, N-terminal catalytic domain"/>
    <property type="match status" value="1"/>
</dbReference>
<dbReference type="SUPFAM" id="SSF53041">
    <property type="entry name" value="Resolvase-like"/>
    <property type="match status" value="1"/>
</dbReference>
<dbReference type="Proteomes" id="UP000289257">
    <property type="component" value="Unassembled WGS sequence"/>
</dbReference>
<dbReference type="InterPro" id="IPR036162">
    <property type="entry name" value="Resolvase-like_N_sf"/>
</dbReference>
<dbReference type="GO" id="GO:0000150">
    <property type="term" value="F:DNA strand exchange activity"/>
    <property type="evidence" value="ECO:0007669"/>
    <property type="project" value="InterPro"/>
</dbReference>
<gene>
    <name evidence="1" type="ORF">EOT05_03295</name>
</gene>
<sequence length="116" mass="14062">MLKKNKVNDIVSFRVDRITRNFRDSVLIDELRIKYKVRLHFIDDRLVLTQESRSNDIIQWDFKVIFAKSQLEKIKEDGVNTKMSKLERGELPWVAPFWLQQRNHRNTPQNRIARRL</sequence>
<dbReference type="EMBL" id="SCKX01000001">
    <property type="protein sequence ID" value="RWZ78748.1"/>
    <property type="molecule type" value="Genomic_DNA"/>
</dbReference>
<proteinExistence type="predicted"/>